<keyword evidence="3" id="KW-1185">Reference proteome</keyword>
<evidence type="ECO:0000313" key="2">
    <source>
        <dbReference type="EMBL" id="OQO05096.1"/>
    </source>
</evidence>
<dbReference type="OrthoDB" id="429967at2759"/>
<keyword evidence="1" id="KW-0249">Electron transport</keyword>
<dbReference type="AlphaFoldDB" id="A0A1V8T114"/>
<accession>A0A1V8T114</accession>
<dbReference type="PANTHER" id="PTHR33558">
    <property type="entry name" value="GLUTAREDOXIN-LIKE PROTEIN C5ORF63 HOMOLOG"/>
    <property type="match status" value="1"/>
</dbReference>
<dbReference type="InterPro" id="IPR008554">
    <property type="entry name" value="Glutaredoxin-like"/>
</dbReference>
<gene>
    <name evidence="2" type="ORF">B0A48_08116</name>
</gene>
<dbReference type="Pfam" id="PF05768">
    <property type="entry name" value="Glrx-like"/>
    <property type="match status" value="1"/>
</dbReference>
<organism evidence="2 3">
    <name type="scientific">Cryoendolithus antarcticus</name>
    <dbReference type="NCBI Taxonomy" id="1507870"/>
    <lineage>
        <taxon>Eukaryota</taxon>
        <taxon>Fungi</taxon>
        <taxon>Dikarya</taxon>
        <taxon>Ascomycota</taxon>
        <taxon>Pezizomycotina</taxon>
        <taxon>Dothideomycetes</taxon>
        <taxon>Dothideomycetidae</taxon>
        <taxon>Cladosporiales</taxon>
        <taxon>Cladosporiaceae</taxon>
        <taxon>Cryoendolithus</taxon>
    </lineage>
</organism>
<reference evidence="3" key="1">
    <citation type="submission" date="2017-03" db="EMBL/GenBank/DDBJ databases">
        <title>Genomes of endolithic fungi from Antarctica.</title>
        <authorList>
            <person name="Coleine C."/>
            <person name="Masonjones S."/>
            <person name="Stajich J.E."/>
        </authorList>
    </citation>
    <scope>NUCLEOTIDE SEQUENCE [LARGE SCALE GENOMIC DNA]</scope>
    <source>
        <strain evidence="3">CCFEE 5527</strain>
    </source>
</reference>
<sequence length="118" mass="13868">MRPTIRLLSIDHARQWAVRLTFFTRPNCGLCNDAKDVMAKVWERRPFEFTEVNVMNHPKWKALYEFDTPVLHVDKVRESSHAFETTTAAGKLMHRFTEEQLEAVMDQELTKEPDSYSP</sequence>
<protein>
    <recommendedName>
        <fullName evidence="1">Glutaredoxin-like protein</fullName>
    </recommendedName>
</protein>
<dbReference type="InterPro" id="IPR052565">
    <property type="entry name" value="Glutaredoxin-like_YDR286C"/>
</dbReference>
<evidence type="ECO:0000313" key="3">
    <source>
        <dbReference type="Proteomes" id="UP000192596"/>
    </source>
</evidence>
<dbReference type="SUPFAM" id="SSF52833">
    <property type="entry name" value="Thioredoxin-like"/>
    <property type="match status" value="1"/>
</dbReference>
<evidence type="ECO:0000256" key="1">
    <source>
        <dbReference type="RuleBase" id="RU363082"/>
    </source>
</evidence>
<comment type="similarity">
    <text evidence="1">Belongs to the glutaredoxin family.</text>
</comment>
<keyword evidence="1" id="KW-0813">Transport</keyword>
<proteinExistence type="inferred from homology"/>
<dbReference type="InParanoid" id="A0A1V8T114"/>
<dbReference type="Proteomes" id="UP000192596">
    <property type="component" value="Unassembled WGS sequence"/>
</dbReference>
<name>A0A1V8T114_9PEZI</name>
<dbReference type="InterPro" id="IPR036249">
    <property type="entry name" value="Thioredoxin-like_sf"/>
</dbReference>
<dbReference type="PANTHER" id="PTHR33558:SF1">
    <property type="entry name" value="GLUTAREDOXIN-LIKE PROTEIN C5ORF63 HOMOLOG"/>
    <property type="match status" value="1"/>
</dbReference>
<dbReference type="Gene3D" id="3.40.30.10">
    <property type="entry name" value="Glutaredoxin"/>
    <property type="match status" value="1"/>
</dbReference>
<dbReference type="EMBL" id="NAJO01000020">
    <property type="protein sequence ID" value="OQO05096.1"/>
    <property type="molecule type" value="Genomic_DNA"/>
</dbReference>
<comment type="caution">
    <text evidence="2">The sequence shown here is derived from an EMBL/GenBank/DDBJ whole genome shotgun (WGS) entry which is preliminary data.</text>
</comment>